<protein>
    <submittedName>
        <fullName evidence="3">Uncharacterized protein</fullName>
    </submittedName>
</protein>
<sequence>METSEPLLHSSDEPPLHIVQENGSSYRSSRFSKDPDRMPKSGSSRELARLLVSQLQRDVEDLRNTLAAVKEQLKAETQRADNAEHRAMELALRFKSMNDARIAAQQDAQRVNQELHLYKLQLNSAQREIERAQEIIDDLEAQRAEAEEAAARARSSARRIKEANIIQVAREEGRQQGLWEGFREGRNTGFEEGRAERYARAGEAATRPGRHYAESIEELYAEDGADASNSGLPRNYDPTYTASTTSQDTGLRPPPPQQPVMSAPAPVPNPSEERPQSLTVPAPASGQTPSDAQEIHPIPIRNVSMSPSHPPVPIPPDGWIPPIDNDSRIRLPAPHELAPAPPTPSPPQSLILQNVTNEEPPLMVPPPSTDTDSLGTMDTELVQSHPRSRISRRRSAGSQSTTMSQFPMLNPPLVSSARDGGIDRRNTLGVISEERDHTPSASSPTSSQYIASTEFPFYVPPGGPQPSMTGSSTQIHHGDEQRRGRPPHFLSDSRDLAEGGATMRPSSQSRSRTSSMTHEIDIEVEPPSGSPSETAYSMPTTPHLLSADNVPLPAAERGAAETPQDMAQAVPPQPIPGQIPILADGQLPPYFQPIGLPVPADSFMSMTGGTIPQGMYMPSTGPTGVPLPPPSRGNTPLASTHNPMPGALSPLNEPVVIPHLMAPTGPMSSGTVQSSGRYSRSALRDSSLDSDSDGTVDSLTTPRALRRDLPGQANTTPGYPVAPVPPHVVYPSSPSVAAAEVPLPPSRAASVVSAAAVPLPASTAGSVMSPRSTSYRSLTRTEERVRSNMAANATPSRPPSAANSSSVSSPTFSQLSIASGSTSKKSKKRQKSKSKFPTVEEVPDEAYEG</sequence>
<feature type="compositionally biased region" description="Basic and acidic residues" evidence="2">
    <location>
        <begin position="420"/>
        <end position="438"/>
    </location>
</feature>
<feature type="region of interest" description="Disordered" evidence="2">
    <location>
        <begin position="762"/>
        <end position="849"/>
    </location>
</feature>
<feature type="compositionally biased region" description="Polar residues" evidence="2">
    <location>
        <begin position="666"/>
        <end position="676"/>
    </location>
</feature>
<organism evidence="3 4">
    <name type="scientific">Wolfiporia cocos (strain MD-104)</name>
    <name type="common">Brown rot fungus</name>
    <dbReference type="NCBI Taxonomy" id="742152"/>
    <lineage>
        <taxon>Eukaryota</taxon>
        <taxon>Fungi</taxon>
        <taxon>Dikarya</taxon>
        <taxon>Basidiomycota</taxon>
        <taxon>Agaricomycotina</taxon>
        <taxon>Agaricomycetes</taxon>
        <taxon>Polyporales</taxon>
        <taxon>Phaeolaceae</taxon>
        <taxon>Wolfiporia</taxon>
    </lineage>
</organism>
<feature type="region of interest" description="Disordered" evidence="2">
    <location>
        <begin position="1"/>
        <end position="45"/>
    </location>
</feature>
<feature type="region of interest" description="Disordered" evidence="2">
    <location>
        <begin position="225"/>
        <end position="351"/>
    </location>
</feature>
<dbReference type="EMBL" id="KB468113">
    <property type="protein sequence ID" value="PCH40778.1"/>
    <property type="molecule type" value="Genomic_DNA"/>
</dbReference>
<feature type="compositionally biased region" description="Polar residues" evidence="2">
    <location>
        <begin position="530"/>
        <end position="540"/>
    </location>
</feature>
<evidence type="ECO:0000313" key="3">
    <source>
        <dbReference type="EMBL" id="PCH40778.1"/>
    </source>
</evidence>
<feature type="coiled-coil region" evidence="1">
    <location>
        <begin position="45"/>
        <end position="163"/>
    </location>
</feature>
<feature type="compositionally biased region" description="Low complexity" evidence="2">
    <location>
        <begin position="502"/>
        <end position="517"/>
    </location>
</feature>
<name>A0A2H3JSM5_WOLCO</name>
<feature type="compositionally biased region" description="Polar residues" evidence="2">
    <location>
        <begin position="763"/>
        <end position="778"/>
    </location>
</feature>
<dbReference type="AlphaFoldDB" id="A0A2H3JSM5"/>
<dbReference type="STRING" id="742152.A0A2H3JSM5"/>
<reference evidence="3 4" key="1">
    <citation type="journal article" date="2012" name="Science">
        <title>The Paleozoic origin of enzymatic lignin decomposition reconstructed from 31 fungal genomes.</title>
        <authorList>
            <person name="Floudas D."/>
            <person name="Binder M."/>
            <person name="Riley R."/>
            <person name="Barry K."/>
            <person name="Blanchette R.A."/>
            <person name="Henrissat B."/>
            <person name="Martinez A.T."/>
            <person name="Otillar R."/>
            <person name="Spatafora J.W."/>
            <person name="Yadav J.S."/>
            <person name="Aerts A."/>
            <person name="Benoit I."/>
            <person name="Boyd A."/>
            <person name="Carlson A."/>
            <person name="Copeland A."/>
            <person name="Coutinho P.M."/>
            <person name="de Vries R.P."/>
            <person name="Ferreira P."/>
            <person name="Findley K."/>
            <person name="Foster B."/>
            <person name="Gaskell J."/>
            <person name="Glotzer D."/>
            <person name="Gorecki P."/>
            <person name="Heitman J."/>
            <person name="Hesse C."/>
            <person name="Hori C."/>
            <person name="Igarashi K."/>
            <person name="Jurgens J.A."/>
            <person name="Kallen N."/>
            <person name="Kersten P."/>
            <person name="Kohler A."/>
            <person name="Kuees U."/>
            <person name="Kumar T.K.A."/>
            <person name="Kuo A."/>
            <person name="LaButti K."/>
            <person name="Larrondo L.F."/>
            <person name="Lindquist E."/>
            <person name="Ling A."/>
            <person name="Lombard V."/>
            <person name="Lucas S."/>
            <person name="Lundell T."/>
            <person name="Martin R."/>
            <person name="McLaughlin D.J."/>
            <person name="Morgenstern I."/>
            <person name="Morin E."/>
            <person name="Murat C."/>
            <person name="Nagy L.G."/>
            <person name="Nolan M."/>
            <person name="Ohm R.A."/>
            <person name="Patyshakuliyeva A."/>
            <person name="Rokas A."/>
            <person name="Ruiz-Duenas F.J."/>
            <person name="Sabat G."/>
            <person name="Salamov A."/>
            <person name="Samejima M."/>
            <person name="Schmutz J."/>
            <person name="Slot J.C."/>
            <person name="St John F."/>
            <person name="Stenlid J."/>
            <person name="Sun H."/>
            <person name="Sun S."/>
            <person name="Syed K."/>
            <person name="Tsang A."/>
            <person name="Wiebenga A."/>
            <person name="Young D."/>
            <person name="Pisabarro A."/>
            <person name="Eastwood D.C."/>
            <person name="Martin F."/>
            <person name="Cullen D."/>
            <person name="Grigoriev I.V."/>
            <person name="Hibbett D.S."/>
        </authorList>
    </citation>
    <scope>NUCLEOTIDE SEQUENCE [LARGE SCALE GENOMIC DNA]</scope>
    <source>
        <strain evidence="3 4">MD-104</strain>
    </source>
</reference>
<feature type="compositionally biased region" description="Polar residues" evidence="2">
    <location>
        <begin position="439"/>
        <end position="451"/>
    </location>
</feature>
<feature type="compositionally biased region" description="Basic residues" evidence="2">
    <location>
        <begin position="386"/>
        <end position="395"/>
    </location>
</feature>
<dbReference type="Proteomes" id="UP000218811">
    <property type="component" value="Unassembled WGS sequence"/>
</dbReference>
<proteinExistence type="predicted"/>
<keyword evidence="1" id="KW-0175">Coiled coil</keyword>
<evidence type="ECO:0000256" key="1">
    <source>
        <dbReference type="SAM" id="Coils"/>
    </source>
</evidence>
<feature type="compositionally biased region" description="Pro residues" evidence="2">
    <location>
        <begin position="308"/>
        <end position="319"/>
    </location>
</feature>
<dbReference type="OMA" id="IMIPPPA"/>
<feature type="compositionally biased region" description="Polar residues" evidence="2">
    <location>
        <begin position="227"/>
        <end position="249"/>
    </location>
</feature>
<feature type="compositionally biased region" description="Basic residues" evidence="2">
    <location>
        <begin position="824"/>
        <end position="834"/>
    </location>
</feature>
<gene>
    <name evidence="3" type="ORF">WOLCODRAFT_88821</name>
</gene>
<dbReference type="OrthoDB" id="3268221at2759"/>
<feature type="region of interest" description="Disordered" evidence="2">
    <location>
        <begin position="381"/>
        <end position="548"/>
    </location>
</feature>
<feature type="compositionally biased region" description="Low complexity" evidence="2">
    <location>
        <begin position="790"/>
        <end position="823"/>
    </location>
</feature>
<feature type="compositionally biased region" description="Polar residues" evidence="2">
    <location>
        <begin position="466"/>
        <end position="475"/>
    </location>
</feature>
<accession>A0A2H3JSM5</accession>
<keyword evidence="4" id="KW-1185">Reference proteome</keyword>
<feature type="region of interest" description="Disordered" evidence="2">
    <location>
        <begin position="659"/>
        <end position="723"/>
    </location>
</feature>
<evidence type="ECO:0000256" key="2">
    <source>
        <dbReference type="SAM" id="MobiDB-lite"/>
    </source>
</evidence>
<evidence type="ECO:0000313" key="4">
    <source>
        <dbReference type="Proteomes" id="UP000218811"/>
    </source>
</evidence>